<feature type="signal peptide" evidence="2">
    <location>
        <begin position="1"/>
        <end position="19"/>
    </location>
</feature>
<dbReference type="InterPro" id="IPR052728">
    <property type="entry name" value="O2_lipid_transport_reg"/>
</dbReference>
<name>A0AAV4GW04_9GAST</name>
<gene>
    <name evidence="4" type="ORF">ElyMa_000790700</name>
</gene>
<reference evidence="4 5" key="1">
    <citation type="journal article" date="2021" name="Elife">
        <title>Chloroplast acquisition without the gene transfer in kleptoplastic sea slugs, Plakobranchus ocellatus.</title>
        <authorList>
            <person name="Maeda T."/>
            <person name="Takahashi S."/>
            <person name="Yoshida T."/>
            <person name="Shimamura S."/>
            <person name="Takaki Y."/>
            <person name="Nagai Y."/>
            <person name="Toyoda A."/>
            <person name="Suzuki Y."/>
            <person name="Arimoto A."/>
            <person name="Ishii H."/>
            <person name="Satoh N."/>
            <person name="Nishiyama T."/>
            <person name="Hasebe M."/>
            <person name="Maruyama T."/>
            <person name="Minagawa J."/>
            <person name="Obokata J."/>
            <person name="Shigenobu S."/>
        </authorList>
    </citation>
    <scope>NUCLEOTIDE SEQUENCE [LARGE SCALE GENOMIC DNA]</scope>
</reference>
<keyword evidence="1" id="KW-1133">Transmembrane helix</keyword>
<accession>A0AAV4GW04</accession>
<keyword evidence="1" id="KW-0472">Membrane</keyword>
<feature type="chain" id="PRO_5043730333" evidence="2">
    <location>
        <begin position="20"/>
        <end position="454"/>
    </location>
</feature>
<dbReference type="EMBL" id="BMAT01001619">
    <property type="protein sequence ID" value="GFR89281.1"/>
    <property type="molecule type" value="Genomic_DNA"/>
</dbReference>
<keyword evidence="2" id="KW-0732">Signal</keyword>
<proteinExistence type="predicted"/>
<evidence type="ECO:0000259" key="3">
    <source>
        <dbReference type="SMART" id="SM00703"/>
    </source>
</evidence>
<dbReference type="Pfam" id="PF20146">
    <property type="entry name" value="NRF"/>
    <property type="match status" value="1"/>
</dbReference>
<sequence>MLGVTVFVVNLLLLCHCNGEKTPEYESLRHFVAPNIQRFLRTLTYDDVLRGAFRAASVYRVRWEQGRGESPQLMFETSDLFGSGNDSKHDPKRIYGVLSHIQDALLSFSPVMSKTAKLTSELASSSRPTSRRISDYEACSMDMNQLFGGTGRRKAWAIRMIDAWGKPVAGLAQSRPIFLGQFDECLETVVTDYDIKPQYCIETINFTQIGLLSFPQPLPILLGVCVPSSCSAHNLTNVLSGYIAVQHNIEGIALYGQCYNPDLPFSRKAIAALVICSIIAVLLVTASLYDILVVHGAWRVVIPPAIIAQGYTNNGDSVDQGEGEPLLNAQVERKRSQLSASKRALLRFSVYTNASKLLSTKTGLGSIDCIHGIRFLSMSWVILGHSFAMGMQIDPAIHAGTDGMSLYFRLPPPFCFRLIPPYMLVLMIYVTLLQIDPAIYAGIDGVYHSVPPRW</sequence>
<dbReference type="AlphaFoldDB" id="A0AAV4GW04"/>
<comment type="caution">
    <text evidence="4">The sequence shown here is derived from an EMBL/GenBank/DDBJ whole genome shotgun (WGS) entry which is preliminary data.</text>
</comment>
<dbReference type="SMART" id="SM00703">
    <property type="entry name" value="NRF"/>
    <property type="match status" value="1"/>
</dbReference>
<dbReference type="PANTHER" id="PTHR11161">
    <property type="entry name" value="O-ACYLTRANSFERASE"/>
    <property type="match status" value="1"/>
</dbReference>
<evidence type="ECO:0000256" key="2">
    <source>
        <dbReference type="SAM" id="SignalP"/>
    </source>
</evidence>
<protein>
    <submittedName>
        <fullName evidence="4">Nose resistant to fluoxetine protein 6</fullName>
    </submittedName>
</protein>
<feature type="domain" description="Nose resistant-to-fluoxetine protein N-terminal" evidence="3">
    <location>
        <begin position="136"/>
        <end position="260"/>
    </location>
</feature>
<feature type="transmembrane region" description="Helical" evidence="1">
    <location>
        <begin position="414"/>
        <end position="435"/>
    </location>
</feature>
<evidence type="ECO:0000256" key="1">
    <source>
        <dbReference type="SAM" id="Phobius"/>
    </source>
</evidence>
<keyword evidence="5" id="KW-1185">Reference proteome</keyword>
<organism evidence="4 5">
    <name type="scientific">Elysia marginata</name>
    <dbReference type="NCBI Taxonomy" id="1093978"/>
    <lineage>
        <taxon>Eukaryota</taxon>
        <taxon>Metazoa</taxon>
        <taxon>Spiralia</taxon>
        <taxon>Lophotrochozoa</taxon>
        <taxon>Mollusca</taxon>
        <taxon>Gastropoda</taxon>
        <taxon>Heterobranchia</taxon>
        <taxon>Euthyneura</taxon>
        <taxon>Panpulmonata</taxon>
        <taxon>Sacoglossa</taxon>
        <taxon>Placobranchoidea</taxon>
        <taxon>Plakobranchidae</taxon>
        <taxon>Elysia</taxon>
    </lineage>
</organism>
<feature type="transmembrane region" description="Helical" evidence="1">
    <location>
        <begin position="269"/>
        <end position="289"/>
    </location>
</feature>
<dbReference type="InterPro" id="IPR006621">
    <property type="entry name" value="Nose-resist-to-fluoxetine_N"/>
</dbReference>
<dbReference type="Proteomes" id="UP000762676">
    <property type="component" value="Unassembled WGS sequence"/>
</dbReference>
<evidence type="ECO:0000313" key="5">
    <source>
        <dbReference type="Proteomes" id="UP000762676"/>
    </source>
</evidence>
<evidence type="ECO:0000313" key="4">
    <source>
        <dbReference type="EMBL" id="GFR89281.1"/>
    </source>
</evidence>
<keyword evidence="1" id="KW-0812">Transmembrane</keyword>
<dbReference type="PANTHER" id="PTHR11161:SF0">
    <property type="entry name" value="O-ACYLTRANSFERASE LIKE PROTEIN"/>
    <property type="match status" value="1"/>
</dbReference>